<organism evidence="1 2">
    <name type="scientific">Argiope bruennichi</name>
    <name type="common">Wasp spider</name>
    <name type="synonym">Aranea bruennichi</name>
    <dbReference type="NCBI Taxonomy" id="94029"/>
    <lineage>
        <taxon>Eukaryota</taxon>
        <taxon>Metazoa</taxon>
        <taxon>Ecdysozoa</taxon>
        <taxon>Arthropoda</taxon>
        <taxon>Chelicerata</taxon>
        <taxon>Arachnida</taxon>
        <taxon>Araneae</taxon>
        <taxon>Araneomorphae</taxon>
        <taxon>Entelegynae</taxon>
        <taxon>Araneoidea</taxon>
        <taxon>Araneidae</taxon>
        <taxon>Argiope</taxon>
    </lineage>
</organism>
<dbReference type="EMBL" id="JABXBU010000011">
    <property type="protein sequence ID" value="KAF8791355.1"/>
    <property type="molecule type" value="Genomic_DNA"/>
</dbReference>
<comment type="caution">
    <text evidence="1">The sequence shown here is derived from an EMBL/GenBank/DDBJ whole genome shotgun (WGS) entry which is preliminary data.</text>
</comment>
<reference evidence="1" key="1">
    <citation type="journal article" date="2020" name="bioRxiv">
        <title>Chromosome-level reference genome of the European wasp spider Argiope bruennichi: a resource for studies on range expansion and evolutionary adaptation.</title>
        <authorList>
            <person name="Sheffer M.M."/>
            <person name="Hoppe A."/>
            <person name="Krehenwinkel H."/>
            <person name="Uhl G."/>
            <person name="Kuss A.W."/>
            <person name="Jensen L."/>
            <person name="Jensen C."/>
            <person name="Gillespie R.G."/>
            <person name="Hoff K.J."/>
            <person name="Prost S."/>
        </authorList>
    </citation>
    <scope>NUCLEOTIDE SEQUENCE</scope>
</reference>
<proteinExistence type="predicted"/>
<gene>
    <name evidence="1" type="ORF">HNY73_006238</name>
</gene>
<protein>
    <submittedName>
        <fullName evidence="1">Uncharacterized protein</fullName>
    </submittedName>
</protein>
<keyword evidence="2" id="KW-1185">Reference proteome</keyword>
<evidence type="ECO:0000313" key="2">
    <source>
        <dbReference type="Proteomes" id="UP000807504"/>
    </source>
</evidence>
<accession>A0A8T0FLT9</accession>
<sequence>MQKPRYSAKFYATEVSEEKPLTFTRPTVSGEKTIRSFPLSFEISEDSRLSITISGSYMTVPFPDIP</sequence>
<dbReference type="Proteomes" id="UP000807504">
    <property type="component" value="Unassembled WGS sequence"/>
</dbReference>
<dbReference type="AlphaFoldDB" id="A0A8T0FLT9"/>
<reference evidence="1" key="2">
    <citation type="submission" date="2020-06" db="EMBL/GenBank/DDBJ databases">
        <authorList>
            <person name="Sheffer M."/>
        </authorList>
    </citation>
    <scope>NUCLEOTIDE SEQUENCE</scope>
</reference>
<evidence type="ECO:0000313" key="1">
    <source>
        <dbReference type="EMBL" id="KAF8791355.1"/>
    </source>
</evidence>
<name>A0A8T0FLT9_ARGBR</name>